<comment type="caution">
    <text evidence="2">The sequence shown here is derived from an EMBL/GenBank/DDBJ whole genome shotgun (WGS) entry which is preliminary data.</text>
</comment>
<gene>
    <name evidence="2" type="ORF">M5K25_005914</name>
</gene>
<reference evidence="2 3" key="1">
    <citation type="journal article" date="2024" name="Plant Biotechnol. J.">
        <title>Dendrobium thyrsiflorum genome and its molecular insights into genes involved in important horticultural traits.</title>
        <authorList>
            <person name="Chen B."/>
            <person name="Wang J.Y."/>
            <person name="Zheng P.J."/>
            <person name="Li K.L."/>
            <person name="Liang Y.M."/>
            <person name="Chen X.F."/>
            <person name="Zhang C."/>
            <person name="Zhao X."/>
            <person name="He X."/>
            <person name="Zhang G.Q."/>
            <person name="Liu Z.J."/>
            <person name="Xu Q."/>
        </authorList>
    </citation>
    <scope>NUCLEOTIDE SEQUENCE [LARGE SCALE GENOMIC DNA]</scope>
    <source>
        <strain evidence="2">GZMU011</strain>
    </source>
</reference>
<protein>
    <submittedName>
        <fullName evidence="2">Uncharacterized protein</fullName>
    </submittedName>
</protein>
<organism evidence="2 3">
    <name type="scientific">Dendrobium thyrsiflorum</name>
    <name type="common">Pinecone-like raceme dendrobium</name>
    <name type="synonym">Orchid</name>
    <dbReference type="NCBI Taxonomy" id="117978"/>
    <lineage>
        <taxon>Eukaryota</taxon>
        <taxon>Viridiplantae</taxon>
        <taxon>Streptophyta</taxon>
        <taxon>Embryophyta</taxon>
        <taxon>Tracheophyta</taxon>
        <taxon>Spermatophyta</taxon>
        <taxon>Magnoliopsida</taxon>
        <taxon>Liliopsida</taxon>
        <taxon>Asparagales</taxon>
        <taxon>Orchidaceae</taxon>
        <taxon>Epidendroideae</taxon>
        <taxon>Malaxideae</taxon>
        <taxon>Dendrobiinae</taxon>
        <taxon>Dendrobium</taxon>
    </lineage>
</organism>
<keyword evidence="3" id="KW-1185">Reference proteome</keyword>
<feature type="compositionally biased region" description="Basic and acidic residues" evidence="1">
    <location>
        <begin position="135"/>
        <end position="147"/>
    </location>
</feature>
<dbReference type="Proteomes" id="UP001552299">
    <property type="component" value="Unassembled WGS sequence"/>
</dbReference>
<dbReference type="AlphaFoldDB" id="A0ABD0VA75"/>
<dbReference type="EMBL" id="JANQDX010000006">
    <property type="protein sequence ID" value="KAL0921960.1"/>
    <property type="molecule type" value="Genomic_DNA"/>
</dbReference>
<accession>A0ABD0VA75</accession>
<proteinExistence type="predicted"/>
<evidence type="ECO:0000313" key="2">
    <source>
        <dbReference type="EMBL" id="KAL0921960.1"/>
    </source>
</evidence>
<name>A0ABD0VA75_DENTH</name>
<sequence length="203" mass="22222">MPEQVGVESGGVEWSESGRLWVRRRLRTSEEALVSKFLSLSIGIFCQQIPEYEVQIVFLQMRKLRDHAFLVYHHKLKTDVGGNEDEPDQDPMVPSSRAVMFPGLLSQRREGGGRIAEAETDGLGLGHGGGLVEGGGRRVDGGVRPEKPSTGFGRRRRLKTGRLRLGHVGFGCWSRSRPATSGVGIVVGVELAGPVEARVVRRV</sequence>
<evidence type="ECO:0000313" key="3">
    <source>
        <dbReference type="Proteomes" id="UP001552299"/>
    </source>
</evidence>
<feature type="region of interest" description="Disordered" evidence="1">
    <location>
        <begin position="134"/>
        <end position="153"/>
    </location>
</feature>
<evidence type="ECO:0000256" key="1">
    <source>
        <dbReference type="SAM" id="MobiDB-lite"/>
    </source>
</evidence>